<accession>A0A7C8YMW2</accession>
<name>A0A7C8YMW2_OPUST</name>
<proteinExistence type="predicted"/>
<reference evidence="1" key="2">
    <citation type="submission" date="2020-07" db="EMBL/GenBank/DDBJ databases">
        <authorList>
            <person name="Vera ALvarez R."/>
            <person name="Arias-Moreno D.M."/>
            <person name="Jimenez-Jacinto V."/>
            <person name="Jimenez-Bremont J.F."/>
            <person name="Swaminathan K."/>
            <person name="Moose S.P."/>
            <person name="Guerrero-Gonzalez M.L."/>
            <person name="Marino-Ramirez L."/>
            <person name="Landsman D."/>
            <person name="Rodriguez-Kessler M."/>
            <person name="Delgado-Sanchez P."/>
        </authorList>
    </citation>
    <scope>NUCLEOTIDE SEQUENCE</scope>
    <source>
        <tissue evidence="1">Cladode</tissue>
    </source>
</reference>
<organism evidence="1">
    <name type="scientific">Opuntia streptacantha</name>
    <name type="common">Prickly pear cactus</name>
    <name type="synonym">Opuntia cardona</name>
    <dbReference type="NCBI Taxonomy" id="393608"/>
    <lineage>
        <taxon>Eukaryota</taxon>
        <taxon>Viridiplantae</taxon>
        <taxon>Streptophyta</taxon>
        <taxon>Embryophyta</taxon>
        <taxon>Tracheophyta</taxon>
        <taxon>Spermatophyta</taxon>
        <taxon>Magnoliopsida</taxon>
        <taxon>eudicotyledons</taxon>
        <taxon>Gunneridae</taxon>
        <taxon>Pentapetalae</taxon>
        <taxon>Caryophyllales</taxon>
        <taxon>Cactineae</taxon>
        <taxon>Cactaceae</taxon>
        <taxon>Opuntioideae</taxon>
        <taxon>Opuntia</taxon>
    </lineage>
</organism>
<protein>
    <submittedName>
        <fullName evidence="1">Uncharacterized protein</fullName>
    </submittedName>
</protein>
<sequence>MENKERERSVYSVCSMDAETLSTATNFILLMSERIKRKIVTYPISQIPFVCQLISDVVLLVSCDHRQCLRATEPIGSVWVYFILELNNLDSVFGAGQGYIQIEAPDKLIEKTKSESFWVGWVNWISLGCDIGSRLMVLGNRVLS</sequence>
<dbReference type="EMBL" id="GISG01035421">
    <property type="protein sequence ID" value="MBA4621810.1"/>
    <property type="molecule type" value="Transcribed_RNA"/>
</dbReference>
<dbReference type="AlphaFoldDB" id="A0A7C8YMW2"/>
<reference evidence="1" key="1">
    <citation type="journal article" date="2013" name="J. Plant Res.">
        <title>Effect of fungi and light on seed germination of three Opuntia species from semiarid lands of central Mexico.</title>
        <authorList>
            <person name="Delgado-Sanchez P."/>
            <person name="Jimenez-Bremont J.F."/>
            <person name="Guerrero-Gonzalez Mde L."/>
            <person name="Flores J."/>
        </authorList>
    </citation>
    <scope>NUCLEOTIDE SEQUENCE</scope>
    <source>
        <tissue evidence="1">Cladode</tissue>
    </source>
</reference>
<evidence type="ECO:0000313" key="1">
    <source>
        <dbReference type="EMBL" id="MBA4621810.1"/>
    </source>
</evidence>